<dbReference type="OrthoDB" id="7318636at2"/>
<dbReference type="Gene3D" id="1.25.40.10">
    <property type="entry name" value="Tetratricopeptide repeat domain"/>
    <property type="match status" value="1"/>
</dbReference>
<dbReference type="InterPro" id="IPR011990">
    <property type="entry name" value="TPR-like_helical_dom_sf"/>
</dbReference>
<dbReference type="RefSeq" id="WP_149762348.1">
    <property type="nucleotide sequence ID" value="NZ_BSPE01000060.1"/>
</dbReference>
<sequence length="598" mass="66731">MASIVERRLVAILAADVVGYSRLLEADEARTLGDLKIIRQEILEPLLTENRGRIVKLMGDGVIVEFSSVVAAVICAVAIQSRLTTTHEGIKPDRQIVLRIGVHVGDVIVEGEDLLGDGVNIAARLEQICPPGGVLISGSAHEQLAGKVDLPFVDKGEQRLKNIARPVRAFELAFQGTQVRQPLEPPLGDQPVVAVLPLQNVSDDQDQVYFSDGITEDVITELSRFRELRVIAQNSSFSFRGKNVDVREIGRALGASHVIEGNVRRAGDRVRINVQLVDASTGMYLWTERYDRALADVFAVQEEIAQSIVARVAERVIDEREMVARRRPPQDLRAYDLFLRALRFGGTSFTPEVLGQLEALYKQVIAIDPTFARAYSGLAFIHRDRSMQVIAGVQVQPDEEMQLALELAAKALALDPNDARIQSAFGWIRAYARDFDRAEQHFDLARSMNPNDAAIQILYAALQCMRGKPERGLAAVEIACRLNPRHPPWYNATRARLLFQLEDYGRAAVLLEKGMWDDRARHLRDLGWRVAAYAHDGRVEEAARWGRELTREIASHWQGDPGAAASDYIDWIIWFSVLEQSVDRDRLRVGLRLAGLPA</sequence>
<reference evidence="2 3" key="1">
    <citation type="submission" date="2016-10" db="EMBL/GenBank/DDBJ databases">
        <authorList>
            <person name="Varghese N."/>
            <person name="Submissions S."/>
        </authorList>
    </citation>
    <scope>NUCLEOTIDE SEQUENCE [LARGE SCALE GENOMIC DNA]</scope>
    <source>
        <strain evidence="2 3">DSM 21822</strain>
    </source>
</reference>
<keyword evidence="3" id="KW-1185">Reference proteome</keyword>
<organism evidence="2 3">
    <name type="scientific">Neomesorhizobium albiziae</name>
    <dbReference type="NCBI Taxonomy" id="335020"/>
    <lineage>
        <taxon>Bacteria</taxon>
        <taxon>Pseudomonadati</taxon>
        <taxon>Pseudomonadota</taxon>
        <taxon>Alphaproteobacteria</taxon>
        <taxon>Hyphomicrobiales</taxon>
        <taxon>Phyllobacteriaceae</taxon>
        <taxon>Neomesorhizobium</taxon>
    </lineage>
</organism>
<evidence type="ECO:0000313" key="2">
    <source>
        <dbReference type="EMBL" id="SFK88763.1"/>
    </source>
</evidence>
<feature type="domain" description="Guanylate cyclase" evidence="1">
    <location>
        <begin position="11"/>
        <end position="126"/>
    </location>
</feature>
<dbReference type="EMBL" id="FOSL01000016">
    <property type="protein sequence ID" value="SFK88763.1"/>
    <property type="molecule type" value="Genomic_DNA"/>
</dbReference>
<dbReference type="Gene3D" id="3.30.70.1230">
    <property type="entry name" value="Nucleotide cyclase"/>
    <property type="match status" value="1"/>
</dbReference>
<name>A0A1I4D6Y4_9HYPH</name>
<dbReference type="SUPFAM" id="SSF48452">
    <property type="entry name" value="TPR-like"/>
    <property type="match status" value="1"/>
</dbReference>
<evidence type="ECO:0000259" key="1">
    <source>
        <dbReference type="PROSITE" id="PS50125"/>
    </source>
</evidence>
<evidence type="ECO:0000313" key="3">
    <source>
        <dbReference type="Proteomes" id="UP000323300"/>
    </source>
</evidence>
<dbReference type="Pfam" id="PF00211">
    <property type="entry name" value="Guanylate_cyc"/>
    <property type="match status" value="1"/>
</dbReference>
<dbReference type="InterPro" id="IPR050697">
    <property type="entry name" value="Adenylyl/Guanylyl_Cyclase_3/4"/>
</dbReference>
<dbReference type="Proteomes" id="UP000323300">
    <property type="component" value="Unassembled WGS sequence"/>
</dbReference>
<dbReference type="SUPFAM" id="SSF55073">
    <property type="entry name" value="Nucleotide cyclase"/>
    <property type="match status" value="1"/>
</dbReference>
<dbReference type="AlphaFoldDB" id="A0A1I4D6Y4"/>
<dbReference type="InterPro" id="IPR001054">
    <property type="entry name" value="A/G_cyclase"/>
</dbReference>
<accession>A0A1I4D6Y4</accession>
<dbReference type="PROSITE" id="PS50125">
    <property type="entry name" value="GUANYLATE_CYCLASE_2"/>
    <property type="match status" value="1"/>
</dbReference>
<dbReference type="GO" id="GO:0004016">
    <property type="term" value="F:adenylate cyclase activity"/>
    <property type="evidence" value="ECO:0007669"/>
    <property type="project" value="UniProtKB-ARBA"/>
</dbReference>
<dbReference type="Gene3D" id="3.40.50.10070">
    <property type="entry name" value="TolB, N-terminal domain"/>
    <property type="match status" value="1"/>
</dbReference>
<protein>
    <submittedName>
        <fullName evidence="2">Adenylate and Guanylate cyclase catalytic domain-containing protein</fullName>
    </submittedName>
</protein>
<dbReference type="GO" id="GO:0035556">
    <property type="term" value="P:intracellular signal transduction"/>
    <property type="evidence" value="ECO:0007669"/>
    <property type="project" value="InterPro"/>
</dbReference>
<dbReference type="InterPro" id="IPR029787">
    <property type="entry name" value="Nucleotide_cyclase"/>
</dbReference>
<dbReference type="CDD" id="cd07302">
    <property type="entry name" value="CHD"/>
    <property type="match status" value="1"/>
</dbReference>
<dbReference type="GO" id="GO:0006171">
    <property type="term" value="P:cAMP biosynthetic process"/>
    <property type="evidence" value="ECO:0007669"/>
    <property type="project" value="TreeGrafter"/>
</dbReference>
<proteinExistence type="predicted"/>
<dbReference type="PANTHER" id="PTHR43081:SF19">
    <property type="entry name" value="PH-SENSITIVE ADENYLATE CYCLASE RV1264"/>
    <property type="match status" value="1"/>
</dbReference>
<dbReference type="PANTHER" id="PTHR43081">
    <property type="entry name" value="ADENYLATE CYCLASE, TERMINAL-DIFFERENTIATION SPECIFIC-RELATED"/>
    <property type="match status" value="1"/>
</dbReference>
<gene>
    <name evidence="2" type="ORF">SAMN04488498_11611</name>
</gene>